<dbReference type="GO" id="GO:0008237">
    <property type="term" value="F:metallopeptidase activity"/>
    <property type="evidence" value="ECO:0007669"/>
    <property type="project" value="InterPro"/>
</dbReference>
<dbReference type="Proteomes" id="UP000306552">
    <property type="component" value="Unassembled WGS sequence"/>
</dbReference>
<reference evidence="3 4" key="1">
    <citation type="submission" date="2019-04" db="EMBL/GenBank/DDBJ databases">
        <title>Psychroflexus halotolerans sp. nov., isolated from a marine solar saltern.</title>
        <authorList>
            <person name="Feng X."/>
        </authorList>
    </citation>
    <scope>NUCLEOTIDE SEQUENCE [LARGE SCALE GENOMIC DNA]</scope>
    <source>
        <strain evidence="3 4">WDS2C27</strain>
    </source>
</reference>
<feature type="transmembrane region" description="Helical" evidence="1">
    <location>
        <begin position="414"/>
        <end position="437"/>
    </location>
</feature>
<feature type="transmembrane region" description="Helical" evidence="1">
    <location>
        <begin position="574"/>
        <end position="593"/>
    </location>
</feature>
<feature type="transmembrane region" description="Helical" evidence="1">
    <location>
        <begin position="533"/>
        <end position="553"/>
    </location>
</feature>
<accession>A0A4U5TQX8</accession>
<dbReference type="InterPro" id="IPR014782">
    <property type="entry name" value="Peptidase_M1_dom"/>
</dbReference>
<keyword evidence="1" id="KW-0472">Membrane</keyword>
<keyword evidence="1" id="KW-1133">Transmembrane helix</keyword>
<feature type="transmembrane region" description="Helical" evidence="1">
    <location>
        <begin position="367"/>
        <end position="387"/>
    </location>
</feature>
<dbReference type="EMBL" id="SWMU01000002">
    <property type="protein sequence ID" value="TKS56476.1"/>
    <property type="molecule type" value="Genomic_DNA"/>
</dbReference>
<feature type="transmembrane region" description="Helical" evidence="1">
    <location>
        <begin position="244"/>
        <end position="263"/>
    </location>
</feature>
<feature type="transmembrane region" description="Helical" evidence="1">
    <location>
        <begin position="154"/>
        <end position="172"/>
    </location>
</feature>
<feature type="transmembrane region" description="Helical" evidence="1">
    <location>
        <begin position="449"/>
        <end position="471"/>
    </location>
</feature>
<dbReference type="GO" id="GO:0008270">
    <property type="term" value="F:zinc ion binding"/>
    <property type="evidence" value="ECO:0007669"/>
    <property type="project" value="InterPro"/>
</dbReference>
<comment type="caution">
    <text evidence="3">The sequence shown here is derived from an EMBL/GenBank/DDBJ whole genome shotgun (WGS) entry which is preliminary data.</text>
</comment>
<protein>
    <recommendedName>
        <fullName evidence="2">Peptidase M1 membrane alanine aminopeptidase domain-containing protein</fullName>
    </recommendedName>
</protein>
<evidence type="ECO:0000259" key="2">
    <source>
        <dbReference type="Pfam" id="PF01433"/>
    </source>
</evidence>
<organism evidence="3 4">
    <name type="scientific">Mesohalobacter halotolerans</name>
    <dbReference type="NCBI Taxonomy" id="1883405"/>
    <lineage>
        <taxon>Bacteria</taxon>
        <taxon>Pseudomonadati</taxon>
        <taxon>Bacteroidota</taxon>
        <taxon>Flavobacteriia</taxon>
        <taxon>Flavobacteriales</taxon>
        <taxon>Flavobacteriaceae</taxon>
        <taxon>Mesohalobacter</taxon>
    </lineage>
</organism>
<dbReference type="Pfam" id="PF01433">
    <property type="entry name" value="Peptidase_M1"/>
    <property type="match status" value="1"/>
</dbReference>
<name>A0A4U5TQX8_9FLAO</name>
<dbReference type="SUPFAM" id="SSF55486">
    <property type="entry name" value="Metalloproteases ('zincins'), catalytic domain"/>
    <property type="match status" value="1"/>
</dbReference>
<feature type="transmembrane region" description="Helical" evidence="1">
    <location>
        <begin position="478"/>
        <end position="498"/>
    </location>
</feature>
<dbReference type="OrthoDB" id="100605at2"/>
<feature type="transmembrane region" description="Helical" evidence="1">
    <location>
        <begin position="110"/>
        <end position="134"/>
    </location>
</feature>
<feature type="transmembrane region" description="Helical" evidence="1">
    <location>
        <begin position="53"/>
        <end position="75"/>
    </location>
</feature>
<evidence type="ECO:0000313" key="3">
    <source>
        <dbReference type="EMBL" id="TKS56476.1"/>
    </source>
</evidence>
<dbReference type="AlphaFoldDB" id="A0A4U5TQX8"/>
<evidence type="ECO:0000256" key="1">
    <source>
        <dbReference type="SAM" id="Phobius"/>
    </source>
</evidence>
<sequence length="1215" mass="141268">MFSKIFQFEFKSWFRLPIFYVYSSILFLLSLFIMASAAGLFDNVTATTTSATYVNNAINITGLISSISVFLYFMLPSIIGASINKDFKHNVHHILYAYPMRKSSYLWSKFLSSFCVVLLIIFLIYLGIFIGTIFPFTNPDLVAEHNFLFYLQSFLYVVLPNVLFFGAVVFAVVTFSRNIFAGFITVLILVVLQSFTEVLSNYEDYKILAAYLDPLGFSALGLDIEYWTVFEQNNNFLPFNGYLLYNRLIWLGVSFLIFAAVYFKFNFNQQGIVINWFKRKGQRLVKSNFNYFINVKIPSVKTSMKASTLWNFAIKQSIFDYKYVIKNKIFIGFMLIVILIALSVLSVRNQISGTPTYPVTREMAQLIINISGFFMIIMTFLFSGMLINRSKISNMDQLVNATAYPNWAFSLSKFIAIFWVQATFYILLILLAVGVQIFQNYYKLEIGHYLFSAFVINYLSILVWTALSFFTHQIFKNYIVGFVVLLGFYILLGFFPQFGIQQAIFRFNAFTSLSYSDMVGWNDSILEFFVYRMYWFGLAIVLYILSLQFYRRVMLNSAQQRLQKAFKQINTPKLIGLIVGLFTFISLGSWIYYHDNISNERYTGIEREKQQVKFENTYNKYAALPHPRITDVSITLDLYPKQRNYNAKGKFILKNKTKQPIDSILLNTRDDVKTYQFSKPGKVVLNDTFYNIDVYQFEKQLMPGDTMTFAFEMQNEPNSILERSSPIRSNGTFLNNGMLPNFGYAESREIRSNKIREKYDLPTKQRMKSPYDSTALGNTYISKDADWINFEAKITTSADQIAIAPGYLIDEKTKNGRSYYHYKMDKPILNFYNVMSADYEVYEEKHNGINIQIFYHQPHDFNIERMMKGAKLSLDYYEENFSPYQFRQLRIMEFPSFSGRFAQSFANTVPFSETIGFIAKVDDEDKESVDYPFSVTSHEVAHQWWAHQVIGADVRGATLLSESMSEYSSLKVLEKEYGASQMRRFLKDALDRYLRGRTFEQQKELPLMLNENQQYIHYNKGSLVLYAMSDYLGENKFNNILSQYIDKVAFQEPPYTTSIEFVKHLEKHTPDTLKYLVEDMFKTITLYDNYIEKAEYTVNADSTYTVNIEAIVSKYKSNNKGKRLYAKDQDSLIHIIENDTIKSWPMNDYVEVGIFTESSKDGKSVDKPIYLKKVIIDSIYNTFEIKVNQKPTEVGIDPCNKLIDTDSGDNRKTLD</sequence>
<feature type="domain" description="Peptidase M1 membrane alanine aminopeptidase" evidence="2">
    <location>
        <begin position="870"/>
        <end position="1076"/>
    </location>
</feature>
<keyword evidence="1" id="KW-0812">Transmembrane</keyword>
<evidence type="ECO:0000313" key="4">
    <source>
        <dbReference type="Proteomes" id="UP000306552"/>
    </source>
</evidence>
<dbReference type="RefSeq" id="WP_138931578.1">
    <property type="nucleotide sequence ID" value="NZ_SWMU01000002.1"/>
</dbReference>
<proteinExistence type="predicted"/>
<feature type="transmembrane region" description="Helical" evidence="1">
    <location>
        <begin position="329"/>
        <end position="347"/>
    </location>
</feature>
<gene>
    <name evidence="3" type="ORF">FCN74_05375</name>
</gene>
<feature type="transmembrane region" description="Helical" evidence="1">
    <location>
        <begin position="20"/>
        <end position="41"/>
    </location>
</feature>
<feature type="transmembrane region" description="Helical" evidence="1">
    <location>
        <begin position="179"/>
        <end position="196"/>
    </location>
</feature>
<dbReference type="Gene3D" id="1.10.390.10">
    <property type="entry name" value="Neutral Protease Domain 2"/>
    <property type="match status" value="1"/>
</dbReference>
<dbReference type="InterPro" id="IPR027268">
    <property type="entry name" value="Peptidase_M4/M1_CTD_sf"/>
</dbReference>
<keyword evidence="4" id="KW-1185">Reference proteome</keyword>